<feature type="signal peptide" evidence="5">
    <location>
        <begin position="1"/>
        <end position="19"/>
    </location>
</feature>
<dbReference type="PANTHER" id="PTHR12236">
    <property type="entry name" value="STRUCTURAL CONTITUENT OF CUTICLE"/>
    <property type="match status" value="1"/>
</dbReference>
<dbReference type="GO" id="GO:0042302">
    <property type="term" value="F:structural constituent of cuticle"/>
    <property type="evidence" value="ECO:0007669"/>
    <property type="project" value="UniProtKB-UniRule"/>
</dbReference>
<keyword evidence="1 3" id="KW-0193">Cuticle</keyword>
<evidence type="ECO:0000256" key="2">
    <source>
        <dbReference type="ARBA" id="ARBA00022729"/>
    </source>
</evidence>
<keyword evidence="7" id="KW-1185">Reference proteome</keyword>
<dbReference type="Proteomes" id="UP000663880">
    <property type="component" value="Unassembled WGS sequence"/>
</dbReference>
<feature type="compositionally biased region" description="Polar residues" evidence="4">
    <location>
        <begin position="101"/>
        <end position="121"/>
    </location>
</feature>
<evidence type="ECO:0000256" key="4">
    <source>
        <dbReference type="SAM" id="MobiDB-lite"/>
    </source>
</evidence>
<feature type="region of interest" description="Disordered" evidence="4">
    <location>
        <begin position="35"/>
        <end position="65"/>
    </location>
</feature>
<protein>
    <recommendedName>
        <fullName evidence="8">Pro-resilin</fullName>
    </recommendedName>
</protein>
<feature type="region of interest" description="Disordered" evidence="4">
    <location>
        <begin position="85"/>
        <end position="121"/>
    </location>
</feature>
<name>A0A821VC73_9NEOP</name>
<comment type="caution">
    <text evidence="6">The sequence shown here is derived from an EMBL/GenBank/DDBJ whole genome shotgun (WGS) entry which is preliminary data.</text>
</comment>
<dbReference type="GO" id="GO:0031012">
    <property type="term" value="C:extracellular matrix"/>
    <property type="evidence" value="ECO:0007669"/>
    <property type="project" value="TreeGrafter"/>
</dbReference>
<evidence type="ECO:0000313" key="6">
    <source>
        <dbReference type="EMBL" id="CAF4905651.1"/>
    </source>
</evidence>
<dbReference type="InterPro" id="IPR031311">
    <property type="entry name" value="CHIT_BIND_RR_consensus"/>
</dbReference>
<evidence type="ECO:0000256" key="3">
    <source>
        <dbReference type="PROSITE-ProRule" id="PRU00497"/>
    </source>
</evidence>
<keyword evidence="2 5" id="KW-0732">Signal</keyword>
<evidence type="ECO:0000313" key="7">
    <source>
        <dbReference type="Proteomes" id="UP000663880"/>
    </source>
</evidence>
<dbReference type="PROSITE" id="PS00233">
    <property type="entry name" value="CHIT_BIND_RR_1"/>
    <property type="match status" value="1"/>
</dbReference>
<dbReference type="InterPro" id="IPR051217">
    <property type="entry name" value="Insect_Cuticle_Struc_Prot"/>
</dbReference>
<evidence type="ECO:0008006" key="8">
    <source>
        <dbReference type="Google" id="ProtNLM"/>
    </source>
</evidence>
<reference evidence="6" key="1">
    <citation type="submission" date="2021-02" db="EMBL/GenBank/DDBJ databases">
        <authorList>
            <person name="Steward A R."/>
        </authorList>
    </citation>
    <scope>NUCLEOTIDE SEQUENCE</scope>
</reference>
<dbReference type="PANTHER" id="PTHR12236:SF98">
    <property type="entry name" value="CUTICULAR PROTEIN 56F"/>
    <property type="match status" value="1"/>
</dbReference>
<dbReference type="OrthoDB" id="6428372at2759"/>
<accession>A0A821VC73</accession>
<sequence>MNMKVKVLVAVLLSAYTMAEPPVGDYPYPDYAAQRSLSDTYGPPSFGARTQNQLTPTYGPPENQNARLSKQYLPAQRSLSQEYGVPRNFDSSEYSDDYVAPSQQYGVPSARSGESYNSERTLSQEYGLPTSNFNAQEEYSLDARNLPQEYDVAAKTLPSTRLSQKYGAPARTIDTSVRDLTRQYGVPKSRSQNIPKSQFPKTRVSQVPNSFGVSQNIPTSRVQDFNVAAKSIDSSFPSDSYGAPLQRSFDTISKEYGVPQTEKPAFRSQSISQTYGVPRSGSDSYSKMSRFGAAQNTVSTSYGVPRLSSQYGVPSGGRSIKPSETYGVPNAKSFDDVRVRSNAFASSTSYLPPSREAMPSSGYGVPDVNSGLSGQGYSYARNALDELINQEPANYDFGYKVNDLRTGSDFGHTETRQENKAEGSYFVVLPDGTKQVVEYEADDQGFRPRISIEAVDLGYDENASNLAKSGPY</sequence>
<feature type="compositionally biased region" description="Polar residues" evidence="4">
    <location>
        <begin position="48"/>
        <end position="65"/>
    </location>
</feature>
<dbReference type="Pfam" id="PF00379">
    <property type="entry name" value="Chitin_bind_4"/>
    <property type="match status" value="1"/>
</dbReference>
<dbReference type="AlphaFoldDB" id="A0A821VC73"/>
<evidence type="ECO:0000256" key="5">
    <source>
        <dbReference type="SAM" id="SignalP"/>
    </source>
</evidence>
<dbReference type="InterPro" id="IPR000618">
    <property type="entry name" value="Insect_cuticle"/>
</dbReference>
<feature type="chain" id="PRO_5032781667" description="Pro-resilin" evidence="5">
    <location>
        <begin position="20"/>
        <end position="472"/>
    </location>
</feature>
<proteinExistence type="predicted"/>
<gene>
    <name evidence="6" type="ORF">PMACD_LOCUS11679</name>
</gene>
<organism evidence="6 7">
    <name type="scientific">Pieris macdunnoughi</name>
    <dbReference type="NCBI Taxonomy" id="345717"/>
    <lineage>
        <taxon>Eukaryota</taxon>
        <taxon>Metazoa</taxon>
        <taxon>Ecdysozoa</taxon>
        <taxon>Arthropoda</taxon>
        <taxon>Hexapoda</taxon>
        <taxon>Insecta</taxon>
        <taxon>Pterygota</taxon>
        <taxon>Neoptera</taxon>
        <taxon>Endopterygota</taxon>
        <taxon>Lepidoptera</taxon>
        <taxon>Glossata</taxon>
        <taxon>Ditrysia</taxon>
        <taxon>Papilionoidea</taxon>
        <taxon>Pieridae</taxon>
        <taxon>Pierinae</taxon>
        <taxon>Pieris</taxon>
    </lineage>
</organism>
<dbReference type="EMBL" id="CAJOBZ010000041">
    <property type="protein sequence ID" value="CAF4905651.1"/>
    <property type="molecule type" value="Genomic_DNA"/>
</dbReference>
<dbReference type="GO" id="GO:0005615">
    <property type="term" value="C:extracellular space"/>
    <property type="evidence" value="ECO:0007669"/>
    <property type="project" value="TreeGrafter"/>
</dbReference>
<evidence type="ECO:0000256" key="1">
    <source>
        <dbReference type="ARBA" id="ARBA00022460"/>
    </source>
</evidence>
<feature type="region of interest" description="Disordered" evidence="4">
    <location>
        <begin position="260"/>
        <end position="282"/>
    </location>
</feature>
<dbReference type="PROSITE" id="PS51155">
    <property type="entry name" value="CHIT_BIND_RR_2"/>
    <property type="match status" value="1"/>
</dbReference>
<feature type="compositionally biased region" description="Polar residues" evidence="4">
    <location>
        <begin position="267"/>
        <end position="282"/>
    </location>
</feature>